<reference evidence="1 2" key="1">
    <citation type="submission" date="2018-04" db="EMBL/GenBank/DDBJ databases">
        <title>Polynucleobacter sp. UK-Long2-W17 genome.</title>
        <authorList>
            <person name="Hahn M.W."/>
        </authorList>
    </citation>
    <scope>NUCLEOTIDE SEQUENCE [LARGE SCALE GENOMIC DNA]</scope>
    <source>
        <strain evidence="1 2">UK-Long2-W17</strain>
    </source>
</reference>
<dbReference type="AlphaFoldDB" id="A0A6M9PKQ5"/>
<accession>A0A6M9PKQ5</accession>
<dbReference type="RefSeq" id="WP_173959629.1">
    <property type="nucleotide sequence ID" value="NZ_CBCSCC010000003.1"/>
</dbReference>
<gene>
    <name evidence="1" type="ORF">DN92_01705</name>
</gene>
<dbReference type="SUPFAM" id="SSF89447">
    <property type="entry name" value="AbrB/MazE/MraZ-like"/>
    <property type="match status" value="1"/>
</dbReference>
<proteinExistence type="predicted"/>
<dbReference type="KEGG" id="pard:DN92_01705"/>
<protein>
    <submittedName>
        <fullName evidence="1">Antitoxin</fullName>
    </submittedName>
</protein>
<evidence type="ECO:0000313" key="1">
    <source>
        <dbReference type="EMBL" id="QKM59858.1"/>
    </source>
</evidence>
<keyword evidence="2" id="KW-1185">Reference proteome</keyword>
<organism evidence="1 2">
    <name type="scientific">Polynucleobacter arcticus</name>
    <dbReference type="NCBI Taxonomy" id="1743165"/>
    <lineage>
        <taxon>Bacteria</taxon>
        <taxon>Pseudomonadati</taxon>
        <taxon>Pseudomonadota</taxon>
        <taxon>Betaproteobacteria</taxon>
        <taxon>Burkholderiales</taxon>
        <taxon>Burkholderiaceae</taxon>
        <taxon>Polynucleobacter</taxon>
    </lineage>
</organism>
<name>A0A6M9PKQ5_9BURK</name>
<dbReference type="EMBL" id="CP028940">
    <property type="protein sequence ID" value="QKM59858.1"/>
    <property type="molecule type" value="Genomic_DNA"/>
</dbReference>
<evidence type="ECO:0000313" key="2">
    <source>
        <dbReference type="Proteomes" id="UP000501090"/>
    </source>
</evidence>
<dbReference type="InterPro" id="IPR037914">
    <property type="entry name" value="SpoVT-AbrB_sf"/>
</dbReference>
<sequence length="84" mass="9261">MQTSLRKVGGSIMMAVSPAFLEELKIHSGSMVDVALLEGHLVVKPITKPKYKLTDLLAKCDTKAKMPKEDKQWLELAPVGNEIL</sequence>
<dbReference type="Proteomes" id="UP000501090">
    <property type="component" value="Chromosome"/>
</dbReference>
<dbReference type="Gene3D" id="2.10.260.10">
    <property type="match status" value="1"/>
</dbReference>